<gene>
    <name evidence="10" type="ORF">RB614_20550</name>
</gene>
<dbReference type="Proteomes" id="UP001230908">
    <property type="component" value="Unassembled WGS sequence"/>
</dbReference>
<dbReference type="InterPro" id="IPR009100">
    <property type="entry name" value="AcylCoA_DH/oxidase_NM_dom_sf"/>
</dbReference>
<reference evidence="10 11" key="1">
    <citation type="submission" date="2023-08" db="EMBL/GenBank/DDBJ databases">
        <title>Phytohabitans sansha sp. nov., isolated from marine sediment.</title>
        <authorList>
            <person name="Zhao Y."/>
            <person name="Yi K."/>
        </authorList>
    </citation>
    <scope>NUCLEOTIDE SEQUENCE [LARGE SCALE GENOMIC DNA]</scope>
    <source>
        <strain evidence="10 11">ZYX-F-186</strain>
    </source>
</reference>
<name>A0ABU0ZK58_9ACTN</name>
<feature type="domain" description="Acyl-CoA dehydrogenase/oxidase C-terminal" evidence="7">
    <location>
        <begin position="226"/>
        <end position="375"/>
    </location>
</feature>
<dbReference type="Gene3D" id="2.40.110.10">
    <property type="entry name" value="Butyryl-CoA Dehydrogenase, subunit A, domain 2"/>
    <property type="match status" value="1"/>
</dbReference>
<sequence length="382" mass="39898">MFELTPQQADLRDAVAALGRRYGHEYFVAKAKTGEHTTELWSEAGKLGYLGVNVPEEYGGGGGGITELAIVCEELAAAGCPLLLLVVSPAIAATVIAKHGTPAQRSAYLPGFADGTLKVAFAITEPEAGSNAHRLATTARRDGDDWLISGRKCFISGVDEAEHVLVVARVSAGDRLQPALFLVPISTPGLLATKLDMEIVSPENQFLLYLDDVRVPADALIGGVEAGLPALFSGLNPERITVAAMAAGTARYALSRASTYTATRQVWGRPIGAHQGVAHPLAHAAVQVELARLMIAKAAALYDAGRDVEAGVAANMAKYAAADAAALAVDTAIQVHGGNGMTTEYGVATLLGAVRAGRIAPVSREMILNFVAQHVLDQPKSY</sequence>
<dbReference type="EMBL" id="JAVHUY010000018">
    <property type="protein sequence ID" value="MDQ7906906.1"/>
    <property type="molecule type" value="Genomic_DNA"/>
</dbReference>
<evidence type="ECO:0000256" key="1">
    <source>
        <dbReference type="ARBA" id="ARBA00001974"/>
    </source>
</evidence>
<keyword evidence="5 6" id="KW-0560">Oxidoreductase</keyword>
<evidence type="ECO:0000256" key="4">
    <source>
        <dbReference type="ARBA" id="ARBA00022827"/>
    </source>
</evidence>
<feature type="domain" description="Acyl-CoA oxidase/dehydrogenase middle" evidence="8">
    <location>
        <begin position="120"/>
        <end position="195"/>
    </location>
</feature>
<evidence type="ECO:0000256" key="5">
    <source>
        <dbReference type="ARBA" id="ARBA00023002"/>
    </source>
</evidence>
<dbReference type="Gene3D" id="1.20.140.10">
    <property type="entry name" value="Butyryl-CoA Dehydrogenase, subunit A, domain 3"/>
    <property type="match status" value="1"/>
</dbReference>
<dbReference type="Pfam" id="PF00441">
    <property type="entry name" value="Acyl-CoA_dh_1"/>
    <property type="match status" value="1"/>
</dbReference>
<dbReference type="InterPro" id="IPR050741">
    <property type="entry name" value="Acyl-CoA_dehydrogenase"/>
</dbReference>
<dbReference type="CDD" id="cd00567">
    <property type="entry name" value="ACAD"/>
    <property type="match status" value="1"/>
</dbReference>
<dbReference type="InterPro" id="IPR037069">
    <property type="entry name" value="AcylCoA_DH/ox_N_sf"/>
</dbReference>
<dbReference type="InterPro" id="IPR006091">
    <property type="entry name" value="Acyl-CoA_Oxase/DH_mid-dom"/>
</dbReference>
<comment type="similarity">
    <text evidence="2 6">Belongs to the acyl-CoA dehydrogenase family.</text>
</comment>
<evidence type="ECO:0000313" key="11">
    <source>
        <dbReference type="Proteomes" id="UP001230908"/>
    </source>
</evidence>
<evidence type="ECO:0000256" key="6">
    <source>
        <dbReference type="RuleBase" id="RU362125"/>
    </source>
</evidence>
<accession>A0ABU0ZK58</accession>
<dbReference type="RefSeq" id="WP_308714182.1">
    <property type="nucleotide sequence ID" value="NZ_JAVHUY010000018.1"/>
</dbReference>
<keyword evidence="11" id="KW-1185">Reference proteome</keyword>
<feature type="domain" description="Acyl-CoA dehydrogenase/oxidase N-terminal" evidence="9">
    <location>
        <begin position="5"/>
        <end position="115"/>
    </location>
</feature>
<proteinExistence type="inferred from homology"/>
<dbReference type="Pfam" id="PF02770">
    <property type="entry name" value="Acyl-CoA_dh_M"/>
    <property type="match status" value="1"/>
</dbReference>
<dbReference type="InterPro" id="IPR046373">
    <property type="entry name" value="Acyl-CoA_Oxase/DH_mid-dom_sf"/>
</dbReference>
<dbReference type="PANTHER" id="PTHR48083:SF1">
    <property type="entry name" value="DEHYDROGENASE, PUTATIVE (AFU_ORTHOLOGUE AFUA_7G06510)-RELATED"/>
    <property type="match status" value="1"/>
</dbReference>
<dbReference type="Pfam" id="PF02771">
    <property type="entry name" value="Acyl-CoA_dh_N"/>
    <property type="match status" value="1"/>
</dbReference>
<evidence type="ECO:0000259" key="7">
    <source>
        <dbReference type="Pfam" id="PF00441"/>
    </source>
</evidence>
<evidence type="ECO:0000256" key="2">
    <source>
        <dbReference type="ARBA" id="ARBA00009347"/>
    </source>
</evidence>
<dbReference type="PANTHER" id="PTHR48083">
    <property type="entry name" value="MEDIUM-CHAIN SPECIFIC ACYL-COA DEHYDROGENASE, MITOCHONDRIAL-RELATED"/>
    <property type="match status" value="1"/>
</dbReference>
<evidence type="ECO:0000313" key="10">
    <source>
        <dbReference type="EMBL" id="MDQ7906906.1"/>
    </source>
</evidence>
<comment type="cofactor">
    <cofactor evidence="1 6">
        <name>FAD</name>
        <dbReference type="ChEBI" id="CHEBI:57692"/>
    </cofactor>
</comment>
<comment type="caution">
    <text evidence="10">The sequence shown here is derived from an EMBL/GenBank/DDBJ whole genome shotgun (WGS) entry which is preliminary data.</text>
</comment>
<dbReference type="InterPro" id="IPR009075">
    <property type="entry name" value="AcylCo_DH/oxidase_C"/>
</dbReference>
<dbReference type="InterPro" id="IPR013786">
    <property type="entry name" value="AcylCoA_DH/ox_N"/>
</dbReference>
<dbReference type="SUPFAM" id="SSF47203">
    <property type="entry name" value="Acyl-CoA dehydrogenase C-terminal domain-like"/>
    <property type="match status" value="1"/>
</dbReference>
<dbReference type="Gene3D" id="1.10.540.10">
    <property type="entry name" value="Acyl-CoA dehydrogenase/oxidase, N-terminal domain"/>
    <property type="match status" value="1"/>
</dbReference>
<dbReference type="SUPFAM" id="SSF56645">
    <property type="entry name" value="Acyl-CoA dehydrogenase NM domain-like"/>
    <property type="match status" value="1"/>
</dbReference>
<keyword evidence="3 6" id="KW-0285">Flavoprotein</keyword>
<protein>
    <submittedName>
        <fullName evidence="10">Acyl-CoA dehydrogenase</fullName>
    </submittedName>
</protein>
<dbReference type="InterPro" id="IPR036250">
    <property type="entry name" value="AcylCo_DH-like_C"/>
</dbReference>
<evidence type="ECO:0000259" key="9">
    <source>
        <dbReference type="Pfam" id="PF02771"/>
    </source>
</evidence>
<evidence type="ECO:0000256" key="3">
    <source>
        <dbReference type="ARBA" id="ARBA00022630"/>
    </source>
</evidence>
<evidence type="ECO:0000259" key="8">
    <source>
        <dbReference type="Pfam" id="PF02770"/>
    </source>
</evidence>
<keyword evidence="4 6" id="KW-0274">FAD</keyword>
<organism evidence="10 11">
    <name type="scientific">Phytohabitans maris</name>
    <dbReference type="NCBI Taxonomy" id="3071409"/>
    <lineage>
        <taxon>Bacteria</taxon>
        <taxon>Bacillati</taxon>
        <taxon>Actinomycetota</taxon>
        <taxon>Actinomycetes</taxon>
        <taxon>Micromonosporales</taxon>
        <taxon>Micromonosporaceae</taxon>
    </lineage>
</organism>